<dbReference type="Proteomes" id="UP000242715">
    <property type="component" value="Unassembled WGS sequence"/>
</dbReference>
<sequence length="128" mass="14251">MTEQKGRQRIQFLWEDFGSSPVHPLLLLVLRSSQSSIHVFRPVGSDGSTVRPTQALILPRFYELLGASTGNSSEGKTERAVDDPIYLRRIWILLRRASPSVHVVIISTVHSFFSPLSPSLPLSLSLSL</sequence>
<keyword evidence="2" id="KW-1185">Reference proteome</keyword>
<evidence type="ECO:0000313" key="1">
    <source>
        <dbReference type="EMBL" id="GAU36061.1"/>
    </source>
</evidence>
<dbReference type="AlphaFoldDB" id="A0A2Z6MXA8"/>
<accession>A0A2Z6MXA8</accession>
<protein>
    <submittedName>
        <fullName evidence="1">Uncharacterized protein</fullName>
    </submittedName>
</protein>
<dbReference type="EMBL" id="DF973614">
    <property type="protein sequence ID" value="GAU36061.1"/>
    <property type="molecule type" value="Genomic_DNA"/>
</dbReference>
<gene>
    <name evidence="1" type="ORF">TSUD_208310</name>
</gene>
<name>A0A2Z6MXA8_TRISU</name>
<evidence type="ECO:0000313" key="2">
    <source>
        <dbReference type="Proteomes" id="UP000242715"/>
    </source>
</evidence>
<proteinExistence type="predicted"/>
<reference evidence="2" key="1">
    <citation type="journal article" date="2017" name="Front. Plant Sci.">
        <title>Climate Clever Clovers: New Paradigm to Reduce the Environmental Footprint of Ruminants by Breeding Low Methanogenic Forages Utilizing Haplotype Variation.</title>
        <authorList>
            <person name="Kaur P."/>
            <person name="Appels R."/>
            <person name="Bayer P.E."/>
            <person name="Keeble-Gagnere G."/>
            <person name="Wang J."/>
            <person name="Hirakawa H."/>
            <person name="Shirasawa K."/>
            <person name="Vercoe P."/>
            <person name="Stefanova K."/>
            <person name="Durmic Z."/>
            <person name="Nichols P."/>
            <person name="Revell C."/>
            <person name="Isobe S.N."/>
            <person name="Edwards D."/>
            <person name="Erskine W."/>
        </authorList>
    </citation>
    <scope>NUCLEOTIDE SEQUENCE [LARGE SCALE GENOMIC DNA]</scope>
    <source>
        <strain evidence="2">cv. Daliak</strain>
    </source>
</reference>
<organism evidence="1 2">
    <name type="scientific">Trifolium subterraneum</name>
    <name type="common">Subterranean clover</name>
    <dbReference type="NCBI Taxonomy" id="3900"/>
    <lineage>
        <taxon>Eukaryota</taxon>
        <taxon>Viridiplantae</taxon>
        <taxon>Streptophyta</taxon>
        <taxon>Embryophyta</taxon>
        <taxon>Tracheophyta</taxon>
        <taxon>Spermatophyta</taxon>
        <taxon>Magnoliopsida</taxon>
        <taxon>eudicotyledons</taxon>
        <taxon>Gunneridae</taxon>
        <taxon>Pentapetalae</taxon>
        <taxon>rosids</taxon>
        <taxon>fabids</taxon>
        <taxon>Fabales</taxon>
        <taxon>Fabaceae</taxon>
        <taxon>Papilionoideae</taxon>
        <taxon>50 kb inversion clade</taxon>
        <taxon>NPAAA clade</taxon>
        <taxon>Hologalegina</taxon>
        <taxon>IRL clade</taxon>
        <taxon>Trifolieae</taxon>
        <taxon>Trifolium</taxon>
    </lineage>
</organism>